<accession>A0AAN8INR6</accession>
<name>A0AAN8INR6_TRICO</name>
<dbReference type="EMBL" id="WIXE01007646">
    <property type="protein sequence ID" value="KAK5980236.1"/>
    <property type="molecule type" value="Genomic_DNA"/>
</dbReference>
<organism evidence="2 3">
    <name type="scientific">Trichostrongylus colubriformis</name>
    <name type="common">Black scour worm</name>
    <dbReference type="NCBI Taxonomy" id="6319"/>
    <lineage>
        <taxon>Eukaryota</taxon>
        <taxon>Metazoa</taxon>
        <taxon>Ecdysozoa</taxon>
        <taxon>Nematoda</taxon>
        <taxon>Chromadorea</taxon>
        <taxon>Rhabditida</taxon>
        <taxon>Rhabditina</taxon>
        <taxon>Rhabditomorpha</taxon>
        <taxon>Strongyloidea</taxon>
        <taxon>Trichostrongylidae</taxon>
        <taxon>Trichostrongylus</taxon>
    </lineage>
</organism>
<feature type="region of interest" description="Disordered" evidence="1">
    <location>
        <begin position="51"/>
        <end position="121"/>
    </location>
</feature>
<feature type="region of interest" description="Disordered" evidence="1">
    <location>
        <begin position="159"/>
        <end position="195"/>
    </location>
</feature>
<sequence length="842" mass="93514">MSLKSSQAEESTIASRGAQTNSSSPRSVADGTTGELLFDFVLDPDYDFSSPFPASPTSVLSGIRASAHQSDTLDKNCRSHHQPESAMDGSATSPQAAGTSTEEIHAPRSTSSSPGLLTDISPTVQDPFTVTFIPAPSSSLQQLSLNPPNVSAEDVQATITAPVPKRPRPDAFSNYRDGPPSNNRRSPPPVPAAPAVQPRHYDAVPYLQGIQPHPAHSPRWKETPPDYTNRFSHLHPWASYIDPRPSFIDLSEDVVTAEAPGHVYRQIPSTGYFGSRFIRSLFPRRFIGTPSPTNRVPLLEAMQIQDIIAFRQHAVRLTTELLDHRFRDDSDELQTLPRTPPGAPATRLLPPCRKGVFPVLYQIVNRNYGQGVILEAKDFFIPGPDHRELQCLPMTQESVNYITRTRGFDKHLLSVKDFVWVLSLRPTHKTLNTWDRETVLRRSRIPRSSVLDSGYPYFFRVHEFVLVTPPQAHRSRLGIVLAVNRRGPNAEVNNIHAAFEGSREAVRVTQSICDFPLDQAEREDLLLADVRPNVSCAMRFSHTAISVTALQYLTNAVRRFLPAHPDEAILPLRIEKCRPESMEWVQERLGSFTSYVEQPRLARRRMAQLFAMASAALAAQATLAEDRSTHHVTATIPSLDSVPLRLFFELPAMTVEGGWSRGRQADIWIVDSNVVLRTRVAGARFAMADQVIRVELHSIPRTHDVLRNTARRYGAVAEGRADFKLPICVRLARVPTGTDPVFEFLAQDDLVTSLRPAEQTLAHAILDAVYASAPRPPSSTQSSPAPVAPPLAVRFKRVRESSTGFDVRVNGTYIRSVMRADGGGDYRIAPSSSRSRDFFKYS</sequence>
<proteinExistence type="predicted"/>
<evidence type="ECO:0000313" key="2">
    <source>
        <dbReference type="EMBL" id="KAK5980236.1"/>
    </source>
</evidence>
<reference evidence="2 3" key="1">
    <citation type="submission" date="2019-10" db="EMBL/GenBank/DDBJ databases">
        <title>Assembly and Annotation for the nematode Trichostrongylus colubriformis.</title>
        <authorList>
            <person name="Martin J."/>
        </authorList>
    </citation>
    <scope>NUCLEOTIDE SEQUENCE [LARGE SCALE GENOMIC DNA]</scope>
    <source>
        <strain evidence="2">G859</strain>
        <tissue evidence="2">Whole worm</tissue>
    </source>
</reference>
<evidence type="ECO:0000256" key="1">
    <source>
        <dbReference type="SAM" id="MobiDB-lite"/>
    </source>
</evidence>
<feature type="region of interest" description="Disordered" evidence="1">
    <location>
        <begin position="1"/>
        <end position="30"/>
    </location>
</feature>
<feature type="compositionally biased region" description="Polar residues" evidence="1">
    <location>
        <begin position="1"/>
        <end position="26"/>
    </location>
</feature>
<protein>
    <submittedName>
        <fullName evidence="2">Uncharacterized protein</fullName>
    </submittedName>
</protein>
<keyword evidence="3" id="KW-1185">Reference proteome</keyword>
<dbReference type="AlphaFoldDB" id="A0AAN8INR6"/>
<feature type="compositionally biased region" description="Polar residues" evidence="1">
    <location>
        <begin position="108"/>
        <end position="121"/>
    </location>
</feature>
<dbReference type="Proteomes" id="UP001331761">
    <property type="component" value="Unassembled WGS sequence"/>
</dbReference>
<gene>
    <name evidence="2" type="ORF">GCK32_017256</name>
</gene>
<feature type="compositionally biased region" description="Basic and acidic residues" evidence="1">
    <location>
        <begin position="71"/>
        <end position="83"/>
    </location>
</feature>
<feature type="compositionally biased region" description="Polar residues" evidence="1">
    <location>
        <begin position="90"/>
        <end position="101"/>
    </location>
</feature>
<comment type="caution">
    <text evidence="2">The sequence shown here is derived from an EMBL/GenBank/DDBJ whole genome shotgun (WGS) entry which is preliminary data.</text>
</comment>
<evidence type="ECO:0000313" key="3">
    <source>
        <dbReference type="Proteomes" id="UP001331761"/>
    </source>
</evidence>